<dbReference type="Pfam" id="PF13715">
    <property type="entry name" value="CarbopepD_reg_2"/>
    <property type="match status" value="1"/>
</dbReference>
<evidence type="ECO:0000313" key="14">
    <source>
        <dbReference type="Proteomes" id="UP001501436"/>
    </source>
</evidence>
<keyword evidence="13" id="KW-0675">Receptor</keyword>
<dbReference type="Gene3D" id="2.170.130.10">
    <property type="entry name" value="TonB-dependent receptor, plug domain"/>
    <property type="match status" value="1"/>
</dbReference>
<keyword evidence="2 8" id="KW-0813">Transport</keyword>
<evidence type="ECO:0000259" key="11">
    <source>
        <dbReference type="Pfam" id="PF00593"/>
    </source>
</evidence>
<evidence type="ECO:0000256" key="6">
    <source>
        <dbReference type="ARBA" id="ARBA00023136"/>
    </source>
</evidence>
<dbReference type="SUPFAM" id="SSF56935">
    <property type="entry name" value="Porins"/>
    <property type="match status" value="1"/>
</dbReference>
<dbReference type="Gene3D" id="2.60.40.1120">
    <property type="entry name" value="Carboxypeptidase-like, regulatory domain"/>
    <property type="match status" value="1"/>
</dbReference>
<evidence type="ECO:0000256" key="5">
    <source>
        <dbReference type="ARBA" id="ARBA00023077"/>
    </source>
</evidence>
<dbReference type="InterPro" id="IPR023997">
    <property type="entry name" value="TonB-dep_OMP_SusC/RagA_CS"/>
</dbReference>
<dbReference type="InterPro" id="IPR008969">
    <property type="entry name" value="CarboxyPept-like_regulatory"/>
</dbReference>
<name>A0ABP9FXM3_9SPHI</name>
<comment type="subcellular location">
    <subcellularLocation>
        <location evidence="1 8">Cell outer membrane</location>
        <topology evidence="1 8">Multi-pass membrane protein</topology>
    </subcellularLocation>
</comment>
<dbReference type="Pfam" id="PF00593">
    <property type="entry name" value="TonB_dep_Rec_b-barrel"/>
    <property type="match status" value="1"/>
</dbReference>
<proteinExistence type="inferred from homology"/>
<dbReference type="EMBL" id="BAABJI010000002">
    <property type="protein sequence ID" value="GAA4917394.1"/>
    <property type="molecule type" value="Genomic_DNA"/>
</dbReference>
<keyword evidence="7 8" id="KW-0998">Cell outer membrane</keyword>
<evidence type="ECO:0000256" key="7">
    <source>
        <dbReference type="ARBA" id="ARBA00023237"/>
    </source>
</evidence>
<comment type="caution">
    <text evidence="13">The sequence shown here is derived from an EMBL/GenBank/DDBJ whole genome shotgun (WGS) entry which is preliminary data.</text>
</comment>
<organism evidence="13 14">
    <name type="scientific">Mucilaginibacter defluvii</name>
    <dbReference type="NCBI Taxonomy" id="1196019"/>
    <lineage>
        <taxon>Bacteria</taxon>
        <taxon>Pseudomonadati</taxon>
        <taxon>Bacteroidota</taxon>
        <taxon>Sphingobacteriia</taxon>
        <taxon>Sphingobacteriales</taxon>
        <taxon>Sphingobacteriaceae</taxon>
        <taxon>Mucilaginibacter</taxon>
    </lineage>
</organism>
<comment type="similarity">
    <text evidence="8 9">Belongs to the TonB-dependent receptor family.</text>
</comment>
<dbReference type="InterPro" id="IPR000531">
    <property type="entry name" value="Beta-barrel_TonB"/>
</dbReference>
<dbReference type="Pfam" id="PF07715">
    <property type="entry name" value="Plug"/>
    <property type="match status" value="1"/>
</dbReference>
<dbReference type="Gene3D" id="2.40.170.20">
    <property type="entry name" value="TonB-dependent receptor, beta-barrel domain"/>
    <property type="match status" value="1"/>
</dbReference>
<dbReference type="InterPro" id="IPR023996">
    <property type="entry name" value="TonB-dep_OMP_SusC/RagA"/>
</dbReference>
<keyword evidence="6 8" id="KW-0472">Membrane</keyword>
<dbReference type="InterPro" id="IPR012910">
    <property type="entry name" value="Plug_dom"/>
</dbReference>
<evidence type="ECO:0000256" key="1">
    <source>
        <dbReference type="ARBA" id="ARBA00004571"/>
    </source>
</evidence>
<accession>A0ABP9FXM3</accession>
<evidence type="ECO:0000256" key="3">
    <source>
        <dbReference type="ARBA" id="ARBA00022452"/>
    </source>
</evidence>
<reference evidence="14" key="1">
    <citation type="journal article" date="2019" name="Int. J. Syst. Evol. Microbiol.">
        <title>The Global Catalogue of Microorganisms (GCM) 10K type strain sequencing project: providing services to taxonomists for standard genome sequencing and annotation.</title>
        <authorList>
            <consortium name="The Broad Institute Genomics Platform"/>
            <consortium name="The Broad Institute Genome Sequencing Center for Infectious Disease"/>
            <person name="Wu L."/>
            <person name="Ma J."/>
        </authorList>
    </citation>
    <scope>NUCLEOTIDE SEQUENCE [LARGE SCALE GENOMIC DNA]</scope>
    <source>
        <strain evidence="14">JCM 18283</strain>
    </source>
</reference>
<evidence type="ECO:0000256" key="10">
    <source>
        <dbReference type="SAM" id="SignalP"/>
    </source>
</evidence>
<dbReference type="SUPFAM" id="SSF49464">
    <property type="entry name" value="Carboxypeptidase regulatory domain-like"/>
    <property type="match status" value="1"/>
</dbReference>
<protein>
    <submittedName>
        <fullName evidence="13">TonB-dependent receptor</fullName>
    </submittedName>
</protein>
<keyword evidence="4 8" id="KW-0812">Transmembrane</keyword>
<dbReference type="InterPro" id="IPR039426">
    <property type="entry name" value="TonB-dep_rcpt-like"/>
</dbReference>
<dbReference type="InterPro" id="IPR036942">
    <property type="entry name" value="Beta-barrel_TonB_sf"/>
</dbReference>
<dbReference type="InterPro" id="IPR037066">
    <property type="entry name" value="Plug_dom_sf"/>
</dbReference>
<dbReference type="Proteomes" id="UP001501436">
    <property type="component" value="Unassembled WGS sequence"/>
</dbReference>
<evidence type="ECO:0000259" key="12">
    <source>
        <dbReference type="Pfam" id="PF07715"/>
    </source>
</evidence>
<feature type="chain" id="PRO_5045124963" evidence="10">
    <location>
        <begin position="21"/>
        <end position="1027"/>
    </location>
</feature>
<feature type="domain" description="TonB-dependent receptor plug" evidence="12">
    <location>
        <begin position="113"/>
        <end position="218"/>
    </location>
</feature>
<keyword evidence="5 9" id="KW-0798">TonB box</keyword>
<gene>
    <name evidence="13" type="ORF">GCM10023313_21270</name>
</gene>
<feature type="domain" description="TonB-dependent receptor-like beta-barrel" evidence="11">
    <location>
        <begin position="445"/>
        <end position="993"/>
    </location>
</feature>
<dbReference type="RefSeq" id="WP_345331176.1">
    <property type="nucleotide sequence ID" value="NZ_BAABJI010000002.1"/>
</dbReference>
<evidence type="ECO:0000313" key="13">
    <source>
        <dbReference type="EMBL" id="GAA4917394.1"/>
    </source>
</evidence>
<dbReference type="NCBIfam" id="TIGR04057">
    <property type="entry name" value="SusC_RagA_signa"/>
    <property type="match status" value="1"/>
</dbReference>
<sequence>MRKLLLFCCLLTALAQSGLAQTPAITGTVTDQNSTPLEGVTVTVIETQKAVITDVKGGFNIQAAAGQTLNFSYMGAQSVTRKLTGTAKLTVTMQISNTDLNEVVVTGYQKERKKDLTGAVSVVNTKDIKDIPLGNPVKALQGRVAGVNITTDGNPGGGATVRIRGIGTLGNNDPLYVIDGVPTTRGLQELNPDDVESIQVLKDASSASIYGSRAANGVIIVTTKRAKSGQSRITFNGSSSWQFYNSKLDVLNTNDRGRAYWQAAVNDRQNPNLNSTYQYDWNNNFDNPVLNNVRLPEFLDAAKTMRPADTRWFDEISQTSHIQQYNLDVSNGTEKSNSLFSVSYYDNKGIIKESRNQKITARFNSDYSLFGGRLKIGENFSGSYIRNPMLPLGDITGLSLIDFSIIPVRTIDGGWGGPSAGMADRQNPVRLIEDNKQNINHLGRVFGNAYADLAILPNLTLSTNYGIDYATNYNRTLRKSYVSGYLVDPSNAVGSNSSYDGNLIWKNQLTYNLSFKKHKIDLLAAHEQIKIMNRNLGGSRQGYALENMNYAYLNAGSTNIANYGGGSGNSLLSIFGRVNYSYNDRYIASVTLRRDGSSRFGSNNRYGIFPAASLGWRISEETFIKDNLPFISDLKLRYGWGRTGNQEIDNYANYSLYTPIYGTNPTGNFDGGTAYDIGGNGTGQLPSGFVLVQTGNPDIRWEEKTENNYGIDFGLFNNSITGSIDYFTKNTTDILIKPAYLAVKGNGGDRFANGASVYNKGFEMVLNYSTSFNEWKVDLTGNFSTYRNKITKLPSEVLTSYPGNGTDKTILGRSVNSMFGYVADGIFQNQAEVDGAPEQPGKGVGRIRYKDLNGDNLINDRDRDYIGRGDPDFLYGFNANISYKSFDLSFFLQGVKGNDVNNTYKGLTDFSSLQPGANWGSRVLHAWTPQNTSSTIPALTTVDRNNEGRFSTYFIESGSYLKLRNIQLGYNLKNVLTKYKVQNARLFLQASNLVTIKSSSYTAPDPENPGNGFPIPVITTVGLNVTF</sequence>
<dbReference type="NCBIfam" id="TIGR04056">
    <property type="entry name" value="OMP_RagA_SusC"/>
    <property type="match status" value="1"/>
</dbReference>
<dbReference type="PROSITE" id="PS52016">
    <property type="entry name" value="TONB_DEPENDENT_REC_3"/>
    <property type="match status" value="1"/>
</dbReference>
<feature type="signal peptide" evidence="10">
    <location>
        <begin position="1"/>
        <end position="20"/>
    </location>
</feature>
<keyword evidence="10" id="KW-0732">Signal</keyword>
<keyword evidence="14" id="KW-1185">Reference proteome</keyword>
<evidence type="ECO:0000256" key="2">
    <source>
        <dbReference type="ARBA" id="ARBA00022448"/>
    </source>
</evidence>
<keyword evidence="3 8" id="KW-1134">Transmembrane beta strand</keyword>
<evidence type="ECO:0000256" key="4">
    <source>
        <dbReference type="ARBA" id="ARBA00022692"/>
    </source>
</evidence>
<evidence type="ECO:0000256" key="8">
    <source>
        <dbReference type="PROSITE-ProRule" id="PRU01360"/>
    </source>
</evidence>
<evidence type="ECO:0000256" key="9">
    <source>
        <dbReference type="RuleBase" id="RU003357"/>
    </source>
</evidence>